<dbReference type="GO" id="GO:0016740">
    <property type="term" value="F:transferase activity"/>
    <property type="evidence" value="ECO:0007669"/>
    <property type="project" value="UniProtKB-KW"/>
</dbReference>
<name>A0ABS9E6F4_9HYPH</name>
<comment type="caution">
    <text evidence="13">The sequence shown here is derived from an EMBL/GenBank/DDBJ whole genome shotgun (WGS) entry which is preliminary data.</text>
</comment>
<organism evidence="13 14">
    <name type="scientific">Maritalea mediterranea</name>
    <dbReference type="NCBI Taxonomy" id="2909667"/>
    <lineage>
        <taxon>Bacteria</taxon>
        <taxon>Pseudomonadati</taxon>
        <taxon>Pseudomonadota</taxon>
        <taxon>Alphaproteobacteria</taxon>
        <taxon>Hyphomicrobiales</taxon>
        <taxon>Devosiaceae</taxon>
        <taxon>Maritalea</taxon>
    </lineage>
</organism>
<dbReference type="InterPro" id="IPR006311">
    <property type="entry name" value="TAT_signal"/>
</dbReference>
<evidence type="ECO:0000256" key="11">
    <source>
        <dbReference type="PIRNR" id="PIRNR006268"/>
    </source>
</evidence>
<keyword evidence="12" id="KW-0732">Signal</keyword>
<evidence type="ECO:0000256" key="2">
    <source>
        <dbReference type="ARBA" id="ARBA00011955"/>
    </source>
</evidence>
<dbReference type="Gene3D" id="3.10.520.10">
    <property type="entry name" value="ApbE-like domains"/>
    <property type="match status" value="1"/>
</dbReference>
<feature type="signal peptide" evidence="12">
    <location>
        <begin position="1"/>
        <end position="24"/>
    </location>
</feature>
<dbReference type="SUPFAM" id="SSF143631">
    <property type="entry name" value="ApbE-like"/>
    <property type="match status" value="1"/>
</dbReference>
<evidence type="ECO:0000313" key="14">
    <source>
        <dbReference type="Proteomes" id="UP001201217"/>
    </source>
</evidence>
<dbReference type="EC" id="2.7.1.180" evidence="2 11"/>
<keyword evidence="6 11" id="KW-0479">Metal-binding</keyword>
<comment type="similarity">
    <text evidence="11">Belongs to the ApbE family.</text>
</comment>
<dbReference type="Pfam" id="PF02424">
    <property type="entry name" value="ApbE"/>
    <property type="match status" value="1"/>
</dbReference>
<dbReference type="InterPro" id="IPR024932">
    <property type="entry name" value="ApbE"/>
</dbReference>
<evidence type="ECO:0000256" key="5">
    <source>
        <dbReference type="ARBA" id="ARBA00022679"/>
    </source>
</evidence>
<evidence type="ECO:0000256" key="6">
    <source>
        <dbReference type="ARBA" id="ARBA00022723"/>
    </source>
</evidence>
<dbReference type="PANTHER" id="PTHR30040:SF2">
    <property type="entry name" value="FAD:PROTEIN FMN TRANSFERASE"/>
    <property type="match status" value="1"/>
</dbReference>
<dbReference type="PIRSF" id="PIRSF006268">
    <property type="entry name" value="ApbE"/>
    <property type="match status" value="1"/>
</dbReference>
<dbReference type="RefSeq" id="WP_236113892.1">
    <property type="nucleotide sequence ID" value="NZ_JAKGTI010000001.1"/>
</dbReference>
<keyword evidence="4 11" id="KW-0285">Flavoprotein</keyword>
<keyword evidence="5 11" id="KW-0808">Transferase</keyword>
<gene>
    <name evidence="13" type="ORF">L1I42_07695</name>
</gene>
<evidence type="ECO:0000313" key="13">
    <source>
        <dbReference type="EMBL" id="MCF4098368.1"/>
    </source>
</evidence>
<comment type="catalytic activity">
    <reaction evidence="10 11">
        <text>L-threonyl-[protein] + FAD = FMN-L-threonyl-[protein] + AMP + H(+)</text>
        <dbReference type="Rhea" id="RHEA:36847"/>
        <dbReference type="Rhea" id="RHEA-COMP:11060"/>
        <dbReference type="Rhea" id="RHEA-COMP:11061"/>
        <dbReference type="ChEBI" id="CHEBI:15378"/>
        <dbReference type="ChEBI" id="CHEBI:30013"/>
        <dbReference type="ChEBI" id="CHEBI:57692"/>
        <dbReference type="ChEBI" id="CHEBI:74257"/>
        <dbReference type="ChEBI" id="CHEBI:456215"/>
        <dbReference type="EC" id="2.7.1.180"/>
    </reaction>
</comment>
<dbReference type="PROSITE" id="PS51318">
    <property type="entry name" value="TAT"/>
    <property type="match status" value="1"/>
</dbReference>
<keyword evidence="7 11" id="KW-0274">FAD</keyword>
<evidence type="ECO:0000256" key="8">
    <source>
        <dbReference type="ARBA" id="ARBA00022842"/>
    </source>
</evidence>
<evidence type="ECO:0000256" key="10">
    <source>
        <dbReference type="ARBA" id="ARBA00048540"/>
    </source>
</evidence>
<accession>A0ABS9E6F4</accession>
<keyword evidence="8 11" id="KW-0460">Magnesium</keyword>
<evidence type="ECO:0000256" key="9">
    <source>
        <dbReference type="ARBA" id="ARBA00031306"/>
    </source>
</evidence>
<evidence type="ECO:0000256" key="12">
    <source>
        <dbReference type="SAM" id="SignalP"/>
    </source>
</evidence>
<keyword evidence="14" id="KW-1185">Reference proteome</keyword>
<sequence>MLTRRKFLALSAGGLALTSLPASAQDIATIGGAAFGTYWRLSAANIFDGKQLTARFNQTIQAVDKLFSPYLANSTLCEFNRQASTNWIQVPPPLHRLVSASLALAERSNGAFDPTIGPNVARYGFGPITGRSGRYNEISLTPGKIRKARVGLTLDLCGIAKGYALDQLRADLAAFGLTDYLLDLGGEVAAHGLHPSGRPWQVGVETPDAKGLAHIVALNGQSVATSGLGVQSYKPAGLTYGHIINPQTGAPMVGRTRSVSVMAEKATLADGWATALMAMSEEEAIGVAEREGLDALFLLKEGDRLRPVFTGNFAQWVIA</sequence>
<proteinExistence type="inferred from homology"/>
<dbReference type="EMBL" id="JAKGTI010000001">
    <property type="protein sequence ID" value="MCF4098368.1"/>
    <property type="molecule type" value="Genomic_DNA"/>
</dbReference>
<evidence type="ECO:0000256" key="3">
    <source>
        <dbReference type="ARBA" id="ARBA00016337"/>
    </source>
</evidence>
<dbReference type="InterPro" id="IPR003374">
    <property type="entry name" value="ApbE-like_sf"/>
</dbReference>
<comment type="cofactor">
    <cofactor evidence="1">
        <name>Mg(2+)</name>
        <dbReference type="ChEBI" id="CHEBI:18420"/>
    </cofactor>
</comment>
<dbReference type="PANTHER" id="PTHR30040">
    <property type="entry name" value="THIAMINE BIOSYNTHESIS LIPOPROTEIN APBE"/>
    <property type="match status" value="1"/>
</dbReference>
<evidence type="ECO:0000256" key="4">
    <source>
        <dbReference type="ARBA" id="ARBA00022630"/>
    </source>
</evidence>
<evidence type="ECO:0000256" key="1">
    <source>
        <dbReference type="ARBA" id="ARBA00001946"/>
    </source>
</evidence>
<protein>
    <recommendedName>
        <fullName evidence="3 11">FAD:protein FMN transferase</fullName>
        <ecNumber evidence="2 11">2.7.1.180</ecNumber>
    </recommendedName>
    <alternativeName>
        <fullName evidence="9 11">Flavin transferase</fullName>
    </alternativeName>
</protein>
<reference evidence="13 14" key="1">
    <citation type="submission" date="2022-01" db="EMBL/GenBank/DDBJ databases">
        <title>Maritalea mediterranea sp. nov., isolated from marine plastic residues from the Malva-rosa beach (Valencia, Spain).</title>
        <authorList>
            <person name="Vidal-Verdu A."/>
            <person name="Molina-Menor E."/>
            <person name="Pascual J."/>
            <person name="Pereto J."/>
            <person name="Porcar M."/>
        </authorList>
    </citation>
    <scope>NUCLEOTIDE SEQUENCE [LARGE SCALE GENOMIC DNA]</scope>
    <source>
        <strain evidence="13 14">P4.10X</strain>
    </source>
</reference>
<evidence type="ECO:0000256" key="7">
    <source>
        <dbReference type="ARBA" id="ARBA00022827"/>
    </source>
</evidence>
<dbReference type="Proteomes" id="UP001201217">
    <property type="component" value="Unassembled WGS sequence"/>
</dbReference>
<feature type="chain" id="PRO_5046427219" description="FAD:protein FMN transferase" evidence="12">
    <location>
        <begin position="25"/>
        <end position="319"/>
    </location>
</feature>